<protein>
    <submittedName>
        <fullName evidence="2">Uncharacterized protein</fullName>
    </submittedName>
</protein>
<dbReference type="EMBL" id="JAGPXC010000014">
    <property type="protein sequence ID" value="KAH6639998.1"/>
    <property type="molecule type" value="Genomic_DNA"/>
</dbReference>
<name>A0A9P8REI4_9PEZI</name>
<organism evidence="2 3">
    <name type="scientific">Truncatella angustata</name>
    <dbReference type="NCBI Taxonomy" id="152316"/>
    <lineage>
        <taxon>Eukaryota</taxon>
        <taxon>Fungi</taxon>
        <taxon>Dikarya</taxon>
        <taxon>Ascomycota</taxon>
        <taxon>Pezizomycotina</taxon>
        <taxon>Sordariomycetes</taxon>
        <taxon>Xylariomycetidae</taxon>
        <taxon>Amphisphaeriales</taxon>
        <taxon>Sporocadaceae</taxon>
        <taxon>Truncatella</taxon>
    </lineage>
</organism>
<dbReference type="OrthoDB" id="6509908at2759"/>
<comment type="caution">
    <text evidence="2">The sequence shown here is derived from an EMBL/GenBank/DDBJ whole genome shotgun (WGS) entry which is preliminary data.</text>
</comment>
<reference evidence="2" key="1">
    <citation type="journal article" date="2021" name="Nat. Commun.">
        <title>Genetic determinants of endophytism in the Arabidopsis root mycobiome.</title>
        <authorList>
            <person name="Mesny F."/>
            <person name="Miyauchi S."/>
            <person name="Thiergart T."/>
            <person name="Pickel B."/>
            <person name="Atanasova L."/>
            <person name="Karlsson M."/>
            <person name="Huettel B."/>
            <person name="Barry K.W."/>
            <person name="Haridas S."/>
            <person name="Chen C."/>
            <person name="Bauer D."/>
            <person name="Andreopoulos W."/>
            <person name="Pangilinan J."/>
            <person name="LaButti K."/>
            <person name="Riley R."/>
            <person name="Lipzen A."/>
            <person name="Clum A."/>
            <person name="Drula E."/>
            <person name="Henrissat B."/>
            <person name="Kohler A."/>
            <person name="Grigoriev I.V."/>
            <person name="Martin F.M."/>
            <person name="Hacquard S."/>
        </authorList>
    </citation>
    <scope>NUCLEOTIDE SEQUENCE</scope>
    <source>
        <strain evidence="2">MPI-SDFR-AT-0073</strain>
    </source>
</reference>
<accession>A0A9P8REI4</accession>
<evidence type="ECO:0000313" key="2">
    <source>
        <dbReference type="EMBL" id="KAH6639998.1"/>
    </source>
</evidence>
<feature type="non-terminal residue" evidence="2">
    <location>
        <position position="55"/>
    </location>
</feature>
<evidence type="ECO:0000256" key="1">
    <source>
        <dbReference type="SAM" id="Phobius"/>
    </source>
</evidence>
<keyword evidence="3" id="KW-1185">Reference proteome</keyword>
<dbReference type="AlphaFoldDB" id="A0A9P8REI4"/>
<feature type="transmembrane region" description="Helical" evidence="1">
    <location>
        <begin position="6"/>
        <end position="24"/>
    </location>
</feature>
<dbReference type="Proteomes" id="UP000758603">
    <property type="component" value="Unassembled WGS sequence"/>
</dbReference>
<keyword evidence="1" id="KW-1133">Transmembrane helix</keyword>
<proteinExistence type="predicted"/>
<keyword evidence="1" id="KW-0812">Transmembrane</keyword>
<gene>
    <name evidence="2" type="ORF">BKA67DRAFT_489347</name>
</gene>
<dbReference type="GeneID" id="70125851"/>
<evidence type="ECO:0000313" key="3">
    <source>
        <dbReference type="Proteomes" id="UP000758603"/>
    </source>
</evidence>
<feature type="non-terminal residue" evidence="2">
    <location>
        <position position="1"/>
    </location>
</feature>
<keyword evidence="1" id="KW-0472">Membrane</keyword>
<sequence>DGGIEAWTVLFGGFITYCATFGLLDSYGTFQTYYQEEILKGSSMSAISWIGSIQV</sequence>
<dbReference type="RefSeq" id="XP_045951072.1">
    <property type="nucleotide sequence ID" value="XM_046096959.1"/>
</dbReference>